<dbReference type="OrthoDB" id="2308848at2759"/>
<feature type="non-terminal residue" evidence="1">
    <location>
        <position position="43"/>
    </location>
</feature>
<evidence type="ECO:0000313" key="2">
    <source>
        <dbReference type="Proteomes" id="UP000789831"/>
    </source>
</evidence>
<dbReference type="EMBL" id="CAJVPL010018838">
    <property type="protein sequence ID" value="CAG8703244.1"/>
    <property type="molecule type" value="Genomic_DNA"/>
</dbReference>
<accession>A0A9N9HS26</accession>
<protein>
    <submittedName>
        <fullName evidence="1">8084_t:CDS:1</fullName>
    </submittedName>
</protein>
<name>A0A9N9HS26_9GLOM</name>
<proteinExistence type="predicted"/>
<sequence length="43" mass="4992">MDSNVEPYSGYTRAHRVVMLYTEFLDLNRSAVLSSQPLSDKWN</sequence>
<dbReference type="Proteomes" id="UP000789831">
    <property type="component" value="Unassembled WGS sequence"/>
</dbReference>
<gene>
    <name evidence="1" type="ORF">AGERDE_LOCUS13617</name>
</gene>
<organism evidence="1 2">
    <name type="scientific">Ambispora gerdemannii</name>
    <dbReference type="NCBI Taxonomy" id="144530"/>
    <lineage>
        <taxon>Eukaryota</taxon>
        <taxon>Fungi</taxon>
        <taxon>Fungi incertae sedis</taxon>
        <taxon>Mucoromycota</taxon>
        <taxon>Glomeromycotina</taxon>
        <taxon>Glomeromycetes</taxon>
        <taxon>Archaeosporales</taxon>
        <taxon>Ambisporaceae</taxon>
        <taxon>Ambispora</taxon>
    </lineage>
</organism>
<evidence type="ECO:0000313" key="1">
    <source>
        <dbReference type="EMBL" id="CAG8703244.1"/>
    </source>
</evidence>
<reference evidence="1" key="1">
    <citation type="submission" date="2021-06" db="EMBL/GenBank/DDBJ databases">
        <authorList>
            <person name="Kallberg Y."/>
            <person name="Tangrot J."/>
            <person name="Rosling A."/>
        </authorList>
    </citation>
    <scope>NUCLEOTIDE SEQUENCE</scope>
    <source>
        <strain evidence="1">MT106</strain>
    </source>
</reference>
<dbReference type="AlphaFoldDB" id="A0A9N9HS26"/>
<comment type="caution">
    <text evidence="1">The sequence shown here is derived from an EMBL/GenBank/DDBJ whole genome shotgun (WGS) entry which is preliminary data.</text>
</comment>
<keyword evidence="2" id="KW-1185">Reference proteome</keyword>